<evidence type="ECO:0000256" key="3">
    <source>
        <dbReference type="ARBA" id="ARBA00022692"/>
    </source>
</evidence>
<feature type="domain" description="ABC3 transporter permease C-terminal" evidence="7">
    <location>
        <begin position="649"/>
        <end position="760"/>
    </location>
</feature>
<keyword evidence="3 6" id="KW-0812">Transmembrane</keyword>
<keyword evidence="5 6" id="KW-0472">Membrane</keyword>
<evidence type="ECO:0000256" key="1">
    <source>
        <dbReference type="ARBA" id="ARBA00004651"/>
    </source>
</evidence>
<evidence type="ECO:0000256" key="6">
    <source>
        <dbReference type="SAM" id="Phobius"/>
    </source>
</evidence>
<keyword evidence="2" id="KW-1003">Cell membrane</keyword>
<feature type="transmembrane region" description="Helical" evidence="6">
    <location>
        <begin position="1588"/>
        <end position="1621"/>
    </location>
</feature>
<feature type="transmembrane region" description="Helical" evidence="6">
    <location>
        <begin position="21"/>
        <end position="45"/>
    </location>
</feature>
<accession>A0A2R3P756</accession>
<dbReference type="InterPro" id="IPR003838">
    <property type="entry name" value="ABC3_permease_C"/>
</dbReference>
<feature type="transmembrane region" description="Helical" evidence="6">
    <location>
        <begin position="740"/>
        <end position="763"/>
    </location>
</feature>
<feature type="transmembrane region" description="Helical" evidence="6">
    <location>
        <begin position="1642"/>
        <end position="1666"/>
    </location>
</feature>
<dbReference type="RefSeq" id="WP_029512121.1">
    <property type="nucleotide sequence ID" value="NZ_CP022513.1"/>
</dbReference>
<protein>
    <submittedName>
        <fullName evidence="8">ABC transporter permease</fullName>
    </submittedName>
</protein>
<evidence type="ECO:0000256" key="5">
    <source>
        <dbReference type="ARBA" id="ARBA00023136"/>
    </source>
</evidence>
<feature type="transmembrane region" description="Helical" evidence="6">
    <location>
        <begin position="818"/>
        <end position="838"/>
    </location>
</feature>
<evidence type="ECO:0000259" key="7">
    <source>
        <dbReference type="Pfam" id="PF02687"/>
    </source>
</evidence>
<dbReference type="EMBL" id="CP022513">
    <property type="protein sequence ID" value="AVN64317.1"/>
    <property type="molecule type" value="Genomic_DNA"/>
</dbReference>
<feature type="transmembrane region" description="Helical" evidence="6">
    <location>
        <begin position="710"/>
        <end position="728"/>
    </location>
</feature>
<comment type="subcellular location">
    <subcellularLocation>
        <location evidence="1">Cell membrane</location>
        <topology evidence="1">Multi-pass membrane protein</topology>
    </subcellularLocation>
</comment>
<dbReference type="Proteomes" id="UP000239216">
    <property type="component" value="Chromosome"/>
</dbReference>
<sequence>MNRFKNNLLFFKQSLKSIFKFRIQFLSILLLSFMSIVVLTSSLTIKDRLNDTYNSVVGDVEKFDYHVSDQMSFIKNQPSTNKVSKQLILSFLPIDSRTSVDQQETVNINFNSIYGRTFITEAFERDNRMLNTFISNTYNEDSNNNWNAFTSNAFFWTTRMLLLESFYTDLDLYYNHNDSSVDYLNYVPIVSYINEIDDKSFIEHDLNNIKTNLSTKDFNENINENNTAFKVNDLNNNQPQINDIIRIENKEIYLYASNAFSSVFAFMREFLNNSNWSFQRENRGKAIFQFITGQDIQDNWNQSNVNKKWIVNEQNRLYDSVVTGDIKEKNYIYVSKDTTNNADVYAEIKNNGLKGKSTPIVAFYDEEDKITKASAEYINLNPLSLNSNSLNDDWSGKFSAINNSKMSDQFFGNLFSERNIEWLTWNQSNYALFSDNSPWTNNMSNNYRMFLKIAASYSNFDIEFRKEFNVFDNLNQIQYKAVILDEYNHTNLKILNENEGGRLPLNHGEILVSEQYAKAHNIKNNSTIKIGPQVLTVVGIATDTFSYYPIVDENVPLPQYRNSAIIYGTEQTLFPIVENSQSTSKEQISNTNINYFLWSKDNNVNKNFQTFTSFTPLSKNIKTFNESSYRMNWVLQPSIVSGLLIIMISISVIVGVISLLGVVIYIKKMVKANIKQIAILKAMGVNSFSIAKSYAVIGLIITFLVIPVGWIVGTSVQLIFIKMFIPYFSVQISQISISMVALLIGIFAFGFAVIILSILFAYIETREDVTLMLNKVGKIKQQAAIMNWINRVFANSKFTLRFSLIVSASAIRNTTTTAFVIFISSFLIFFGLSIPALVETTKNGYYNHLNYNNQHRFVENVYNAPLSKSTISYTEDLKTIDGNFKSTSLMEYYSNPTYSYNSSFDVSPLSKYVYSKNQDGSGQITNTFKYIVNDSSNNAVHSTENDENDNNTGLFQLITEQFGNNFANGIGSQFSVGMIDQALSVIMNSYYDATAYGTKAYSRINSDIDNLNKFNIITKNLTDAIPMILGAILGGGSGESTGNWKEDILSIILKNVPPYVERYLQDPSRKEQYAFGYNVKKVTKNQDSLATSINVDTEEYKNMSFTGINPNQQAFDLNNEKIFVSDKTAIQIEMLINNQWDMKKSISENGFVYYDAQTKTLTIPIMPNNQARNKYHLSNNKVLQNEGVFGNQLKFKSKNDNQFLSLPKQAWVYNDSDFMNSDYFKTNLNQKDSDSNIKSNRTGVISDQNYLDPANLDNNKFTYKIQYTGENENTSIDNNAYMFNDFAVDDNENGVSYVRPYYQYENIELFIPENLIGSVDEWANVSNNTPDKSKYFESGIIGDNIPKDVKNAWESMYSSAKDSKYIKIKPYSLSYKRTDYKNKGLANLLEKESNYVWYASAMRDNLFKQENDTVKYLNSDLNIDYKVVGTLNSYNTSMILMDQKMANILSNYSLAKKQDVKNNVFEDTPKVKAGQTITYNNGNKIVSEFDRYELHDDNKDIYLNDWTNMLSEGADSTEYTQYMWSNTKYSNVEETIDLTTGIWQSVSENNGLLMLSQTPIGNISDGYVTSSIMNSKLLSTEKELIKQITGLAIILGSFFIIIVIITASLLIMLIGDIYIASLQRFMILMKSFGYSNWKTQKYSFGVVSVLAIFAWFISTLLATAAMSSVSIILASYGLAIPMALTWWPFIVSAVIIGLSFFGSLSVITRKIRKGDPAGLLSETYE</sequence>
<feature type="transmembrane region" description="Helical" evidence="6">
    <location>
        <begin position="639"/>
        <end position="666"/>
    </location>
</feature>
<keyword evidence="4 6" id="KW-1133">Transmembrane helix</keyword>
<evidence type="ECO:0000256" key="2">
    <source>
        <dbReference type="ARBA" id="ARBA00022475"/>
    </source>
</evidence>
<dbReference type="Pfam" id="PF02687">
    <property type="entry name" value="FtsX"/>
    <property type="match status" value="2"/>
</dbReference>
<reference evidence="8 9" key="1">
    <citation type="submission" date="2017-07" db="EMBL/GenBank/DDBJ databases">
        <title>Comparative genomic analysis of Mesoplasma florum.</title>
        <authorList>
            <person name="Baby V."/>
            <person name="Lachance J.-C."/>
            <person name="Gagnon J."/>
            <person name="Lucier J.-F."/>
            <person name="Matteau D."/>
            <person name="Knight T.F."/>
            <person name="Rodrigue S."/>
        </authorList>
    </citation>
    <scope>NUCLEOTIDE SEQUENCE [LARGE SCALE GENOMIC DNA]</scope>
    <source>
        <strain evidence="8 9">CnuA-2</strain>
    </source>
</reference>
<name>A0A2R3P756_MESFO</name>
<proteinExistence type="predicted"/>
<evidence type="ECO:0000313" key="9">
    <source>
        <dbReference type="Proteomes" id="UP000239216"/>
    </source>
</evidence>
<feature type="transmembrane region" description="Helical" evidence="6">
    <location>
        <begin position="1686"/>
        <end position="1707"/>
    </location>
</feature>
<evidence type="ECO:0000256" key="4">
    <source>
        <dbReference type="ARBA" id="ARBA00022989"/>
    </source>
</evidence>
<feature type="domain" description="ABC3 transporter permease C-terminal" evidence="7">
    <location>
        <begin position="1598"/>
        <end position="1716"/>
    </location>
</feature>
<organism evidence="8 9">
    <name type="scientific">Mesoplasma florum</name>
    <name type="common">Acholeplasma florum</name>
    <dbReference type="NCBI Taxonomy" id="2151"/>
    <lineage>
        <taxon>Bacteria</taxon>
        <taxon>Bacillati</taxon>
        <taxon>Mycoplasmatota</taxon>
        <taxon>Mollicutes</taxon>
        <taxon>Entomoplasmatales</taxon>
        <taxon>Entomoplasmataceae</taxon>
        <taxon>Mesoplasma</taxon>
    </lineage>
</organism>
<gene>
    <name evidence="8" type="ORF">CG003_01380</name>
</gene>
<evidence type="ECO:0000313" key="8">
    <source>
        <dbReference type="EMBL" id="AVN64317.1"/>
    </source>
</evidence>
<dbReference type="GO" id="GO:0005886">
    <property type="term" value="C:plasma membrane"/>
    <property type="evidence" value="ECO:0007669"/>
    <property type="project" value="UniProtKB-SubCell"/>
</dbReference>